<sequence>MSTIPDVLPKYHRPSAYRPLPALNPTSPVSFSPRNIPTPVNLYPTLILRRAPRDNTAYGLSEPSQKSVVPMTFIRPDVLRGPENVPDGLGDDKIYTFFGLSQLLHTTKCHNLNEPMAE</sequence>
<evidence type="ECO:0000313" key="2">
    <source>
        <dbReference type="Proteomes" id="UP000018817"/>
    </source>
</evidence>
<accession>W2QFP4</accession>
<proteinExistence type="predicted"/>
<reference evidence="2" key="1">
    <citation type="submission" date="2011-12" db="EMBL/GenBank/DDBJ databases">
        <authorList>
            <consortium name="The Broad Institute Genome Sequencing Platform"/>
            <person name="Russ C."/>
            <person name="Tyler B."/>
            <person name="Panabieres F."/>
            <person name="Shan W."/>
            <person name="Tripathy S."/>
            <person name="Grunwald N."/>
            <person name="Machado M."/>
            <person name="Young S.K."/>
            <person name="Zeng Q."/>
            <person name="Gargeya S."/>
            <person name="Fitzgerald M."/>
            <person name="Haas B."/>
            <person name="Abouelleil A."/>
            <person name="Alvarado L."/>
            <person name="Arachchi H.M."/>
            <person name="Berlin A."/>
            <person name="Chapman S.B."/>
            <person name="Gearin G."/>
            <person name="Goldberg J."/>
            <person name="Griggs A."/>
            <person name="Gujja S."/>
            <person name="Hansen M."/>
            <person name="Heiman D."/>
            <person name="Howarth C."/>
            <person name="Larimer J."/>
            <person name="Lui A."/>
            <person name="MacDonald P.J.P."/>
            <person name="McCowen C."/>
            <person name="Montmayeur A."/>
            <person name="Murphy C."/>
            <person name="Neiman D."/>
            <person name="Pearson M."/>
            <person name="Priest M."/>
            <person name="Roberts A."/>
            <person name="Saif S."/>
            <person name="Shea T."/>
            <person name="Sisk P."/>
            <person name="Stolte C."/>
            <person name="Sykes S."/>
            <person name="Wortman J."/>
            <person name="Nusbaum C."/>
            <person name="Birren B."/>
        </authorList>
    </citation>
    <scope>NUCLEOTIDE SEQUENCE [LARGE SCALE GENOMIC DNA]</scope>
    <source>
        <strain evidence="2">INRA-310</strain>
    </source>
</reference>
<reference evidence="1 2" key="2">
    <citation type="submission" date="2013-11" db="EMBL/GenBank/DDBJ databases">
        <title>The Genome Sequence of Phytophthora parasitica INRA-310.</title>
        <authorList>
            <consortium name="The Broad Institute Genomics Platform"/>
            <person name="Russ C."/>
            <person name="Tyler B."/>
            <person name="Panabieres F."/>
            <person name="Shan W."/>
            <person name="Tripathy S."/>
            <person name="Grunwald N."/>
            <person name="Machado M."/>
            <person name="Johnson C.S."/>
            <person name="Arredondo F."/>
            <person name="Hong C."/>
            <person name="Coffey M."/>
            <person name="Young S.K."/>
            <person name="Zeng Q."/>
            <person name="Gargeya S."/>
            <person name="Fitzgerald M."/>
            <person name="Abouelleil A."/>
            <person name="Alvarado L."/>
            <person name="Chapman S.B."/>
            <person name="Gainer-Dewar J."/>
            <person name="Goldberg J."/>
            <person name="Griggs A."/>
            <person name="Gujja S."/>
            <person name="Hansen M."/>
            <person name="Howarth C."/>
            <person name="Imamovic A."/>
            <person name="Ireland A."/>
            <person name="Larimer J."/>
            <person name="McCowan C."/>
            <person name="Murphy C."/>
            <person name="Pearson M."/>
            <person name="Poon T.W."/>
            <person name="Priest M."/>
            <person name="Roberts A."/>
            <person name="Saif S."/>
            <person name="Shea T."/>
            <person name="Sykes S."/>
            <person name="Wortman J."/>
            <person name="Nusbaum C."/>
            <person name="Birren B."/>
        </authorList>
    </citation>
    <scope>NUCLEOTIDE SEQUENCE [LARGE SCALE GENOMIC DNA]</scope>
    <source>
        <strain evidence="1 2">INRA-310</strain>
    </source>
</reference>
<dbReference type="GeneID" id="20191121"/>
<dbReference type="EMBL" id="KI669578">
    <property type="protein sequence ID" value="ETN11696.1"/>
    <property type="molecule type" value="Genomic_DNA"/>
</dbReference>
<gene>
    <name evidence="1" type="ORF">PPTG_22522</name>
</gene>
<dbReference type="AlphaFoldDB" id="W2QFP4"/>
<evidence type="ECO:0000313" key="1">
    <source>
        <dbReference type="EMBL" id="ETN11696.1"/>
    </source>
</evidence>
<dbReference type="OMA" id="NLNEPMA"/>
<dbReference type="Proteomes" id="UP000018817">
    <property type="component" value="Unassembled WGS sequence"/>
</dbReference>
<dbReference type="RefSeq" id="XP_008903013.1">
    <property type="nucleotide sequence ID" value="XM_008904765.1"/>
</dbReference>
<name>W2QFP4_PHYN3</name>
<protein>
    <submittedName>
        <fullName evidence="1">Uncharacterized protein</fullName>
    </submittedName>
</protein>
<dbReference type="VEuPathDB" id="FungiDB:PPTG_22522"/>
<organism evidence="1 2">
    <name type="scientific">Phytophthora nicotianae (strain INRA-310)</name>
    <name type="common">Phytophthora parasitica</name>
    <dbReference type="NCBI Taxonomy" id="761204"/>
    <lineage>
        <taxon>Eukaryota</taxon>
        <taxon>Sar</taxon>
        <taxon>Stramenopiles</taxon>
        <taxon>Oomycota</taxon>
        <taxon>Peronosporomycetes</taxon>
        <taxon>Peronosporales</taxon>
        <taxon>Peronosporaceae</taxon>
        <taxon>Phytophthora</taxon>
    </lineage>
</organism>